<dbReference type="Gene3D" id="4.10.60.10">
    <property type="entry name" value="Zinc finger, CCHC-type"/>
    <property type="match status" value="1"/>
</dbReference>
<protein>
    <submittedName>
        <fullName evidence="3">Zinc knuckle</fullName>
    </submittedName>
</protein>
<dbReference type="PROSITE" id="PS50158">
    <property type="entry name" value="ZF_CCHC"/>
    <property type="match status" value="2"/>
</dbReference>
<feature type="domain" description="CCHC-type" evidence="2">
    <location>
        <begin position="241"/>
        <end position="258"/>
    </location>
</feature>
<dbReference type="Pfam" id="PF00098">
    <property type="entry name" value="zf-CCHC"/>
    <property type="match status" value="1"/>
</dbReference>
<dbReference type="GO" id="GO:0008270">
    <property type="term" value="F:zinc ion binding"/>
    <property type="evidence" value="ECO:0007669"/>
    <property type="project" value="UniProtKB-KW"/>
</dbReference>
<dbReference type="InterPro" id="IPR001878">
    <property type="entry name" value="Znf_CCHC"/>
</dbReference>
<keyword evidence="1" id="KW-0479">Metal-binding</keyword>
<evidence type="ECO:0000256" key="1">
    <source>
        <dbReference type="PROSITE-ProRule" id="PRU00047"/>
    </source>
</evidence>
<dbReference type="EMBL" id="JASPKY010001586">
    <property type="protein sequence ID" value="KAK9674731.1"/>
    <property type="molecule type" value="Genomic_DNA"/>
</dbReference>
<accession>A0AAW1HF31</accession>
<keyword evidence="4" id="KW-1185">Reference proteome</keyword>
<gene>
    <name evidence="3" type="ORF">QE152_g40899</name>
</gene>
<dbReference type="AlphaFoldDB" id="A0AAW1HF31"/>
<reference evidence="3 4" key="1">
    <citation type="journal article" date="2024" name="BMC Genomics">
        <title>De novo assembly and annotation of Popillia japonica's genome with initial clues to its potential as an invasive pest.</title>
        <authorList>
            <person name="Cucini C."/>
            <person name="Boschi S."/>
            <person name="Funari R."/>
            <person name="Cardaioli E."/>
            <person name="Iannotti N."/>
            <person name="Marturano G."/>
            <person name="Paoli F."/>
            <person name="Bruttini M."/>
            <person name="Carapelli A."/>
            <person name="Frati F."/>
            <person name="Nardi F."/>
        </authorList>
    </citation>
    <scope>NUCLEOTIDE SEQUENCE [LARGE SCALE GENOMIC DNA]</scope>
    <source>
        <strain evidence="3">DMR45628</strain>
    </source>
</reference>
<evidence type="ECO:0000313" key="4">
    <source>
        <dbReference type="Proteomes" id="UP001458880"/>
    </source>
</evidence>
<proteinExistence type="predicted"/>
<name>A0AAW1HF31_POPJA</name>
<sequence>MSTNTEENVQIEKLVDAESFQLWKFQIQILFKAHGLWEFVNGDNLLTTLKNDNEKAEWHKKDAKAQKTIVTSVDKKLLMHIINCEKSKEMYDKLCKIFERDNEDEKCNLLQQFFNFKYEKGTNISTHISQLESIAHRLKTLKQPIDDNMLMSKIMTTLPEQYKHFATAWDSTQKNEKTVINLTSRLLTEEMRSNTPETEESVAFRSSGKFCFKCKKSGHISKYCKTEKKYENYSTGKPEERKCFKCGIAGHLARSCSKSQPKQCSRRKEMF</sequence>
<evidence type="ECO:0000313" key="3">
    <source>
        <dbReference type="EMBL" id="KAK9674731.1"/>
    </source>
</evidence>
<dbReference type="PANTHER" id="PTHR47481:SF7">
    <property type="entry name" value="CCHC-TYPE DOMAIN-CONTAINING PROTEIN"/>
    <property type="match status" value="1"/>
</dbReference>
<comment type="caution">
    <text evidence="3">The sequence shown here is derived from an EMBL/GenBank/DDBJ whole genome shotgun (WGS) entry which is preliminary data.</text>
</comment>
<dbReference type="PANTHER" id="PTHR47481">
    <property type="match status" value="1"/>
</dbReference>
<feature type="domain" description="CCHC-type" evidence="2">
    <location>
        <begin position="211"/>
        <end position="225"/>
    </location>
</feature>
<organism evidence="3 4">
    <name type="scientific">Popillia japonica</name>
    <name type="common">Japanese beetle</name>
    <dbReference type="NCBI Taxonomy" id="7064"/>
    <lineage>
        <taxon>Eukaryota</taxon>
        <taxon>Metazoa</taxon>
        <taxon>Ecdysozoa</taxon>
        <taxon>Arthropoda</taxon>
        <taxon>Hexapoda</taxon>
        <taxon>Insecta</taxon>
        <taxon>Pterygota</taxon>
        <taxon>Neoptera</taxon>
        <taxon>Endopterygota</taxon>
        <taxon>Coleoptera</taxon>
        <taxon>Polyphaga</taxon>
        <taxon>Scarabaeiformia</taxon>
        <taxon>Scarabaeidae</taxon>
        <taxon>Rutelinae</taxon>
        <taxon>Popillia</taxon>
    </lineage>
</organism>
<dbReference type="GO" id="GO:0003676">
    <property type="term" value="F:nucleic acid binding"/>
    <property type="evidence" value="ECO:0007669"/>
    <property type="project" value="InterPro"/>
</dbReference>
<keyword evidence="1" id="KW-0862">Zinc</keyword>
<dbReference type="InterPro" id="IPR036875">
    <property type="entry name" value="Znf_CCHC_sf"/>
</dbReference>
<dbReference type="Pfam" id="PF14223">
    <property type="entry name" value="Retrotran_gag_2"/>
    <property type="match status" value="1"/>
</dbReference>
<evidence type="ECO:0000259" key="2">
    <source>
        <dbReference type="PROSITE" id="PS50158"/>
    </source>
</evidence>
<dbReference type="SUPFAM" id="SSF57756">
    <property type="entry name" value="Retrovirus zinc finger-like domains"/>
    <property type="match status" value="1"/>
</dbReference>
<keyword evidence="1" id="KW-0863">Zinc-finger</keyword>
<dbReference type="Proteomes" id="UP001458880">
    <property type="component" value="Unassembled WGS sequence"/>
</dbReference>
<dbReference type="SMART" id="SM00343">
    <property type="entry name" value="ZnF_C2HC"/>
    <property type="match status" value="2"/>
</dbReference>